<name>A0A3R7VTK7_9EURY</name>
<dbReference type="RefSeq" id="WP_259134983.1">
    <property type="nucleotide sequence ID" value="NZ_JANUCS010000009.1"/>
</dbReference>
<organism evidence="1 2">
    <name type="scientific">Methanosalsum natronophilum</name>
    <dbReference type="NCBI Taxonomy" id="768733"/>
    <lineage>
        <taxon>Archaea</taxon>
        <taxon>Methanobacteriati</taxon>
        <taxon>Methanobacteriota</taxon>
        <taxon>Stenosarchaea group</taxon>
        <taxon>Methanomicrobia</taxon>
        <taxon>Methanosarcinales</taxon>
        <taxon>Methanosarcinaceae</taxon>
        <taxon>Methanosalsum</taxon>
    </lineage>
</organism>
<dbReference type="Proteomes" id="UP000284763">
    <property type="component" value="Unassembled WGS sequence"/>
</dbReference>
<gene>
    <name evidence="1" type="ORF">D5R95_04455</name>
</gene>
<accession>A0A3R7VTK7</accession>
<reference evidence="1 2" key="1">
    <citation type="submission" date="2018-08" db="EMBL/GenBank/DDBJ databases">
        <title>The metabolism and importance of syntrophic acetate oxidation coupled to methane or sulfide production in haloalkaline environments.</title>
        <authorList>
            <person name="Timmers P.H.A."/>
            <person name="Vavourakis C.D."/>
            <person name="Sorokin D.Y."/>
            <person name="Sinninghe Damste J.S."/>
            <person name="Muyzer G."/>
            <person name="Stams A.J.M."/>
            <person name="Plugge C.M."/>
        </authorList>
    </citation>
    <scope>NUCLEOTIDE SEQUENCE [LARGE SCALE GENOMIC DNA]</scope>
    <source>
        <strain evidence="1">MSAO_Arc3</strain>
    </source>
</reference>
<evidence type="ECO:0000313" key="2">
    <source>
        <dbReference type="Proteomes" id="UP000284763"/>
    </source>
</evidence>
<comment type="caution">
    <text evidence="1">The sequence shown here is derived from an EMBL/GenBank/DDBJ whole genome shotgun (WGS) entry which is preliminary data.</text>
</comment>
<evidence type="ECO:0000313" key="1">
    <source>
        <dbReference type="EMBL" id="RQD85622.1"/>
    </source>
</evidence>
<dbReference type="AlphaFoldDB" id="A0A3R7VTK7"/>
<dbReference type="EMBL" id="QZAB01000290">
    <property type="protein sequence ID" value="RQD85622.1"/>
    <property type="molecule type" value="Genomic_DNA"/>
</dbReference>
<sequence>MVDKLYATINEILKHKSLSISGITRELRSRGCAEHRLVLTGYLRALKDLNKIEESDIPPAKVYTRKEDINKQDVNIFSLLSLNLKQVEYEKRWPIAVYILSNLFKRPVFKQELKLVGINITNPKIDFKTNEFYIKESDDTNLKKYRDEITKISIPSNDEAYEIMYLSELLVQACNIIMAEMIKDVVEINGLIPKTQQTKLDLTDF</sequence>
<proteinExistence type="predicted"/>
<protein>
    <submittedName>
        <fullName evidence="1">Uncharacterized protein</fullName>
    </submittedName>
</protein>